<accession>A0A127K5M6</accession>
<feature type="transmembrane region" description="Helical" evidence="1">
    <location>
        <begin position="179"/>
        <end position="199"/>
    </location>
</feature>
<feature type="transmembrane region" description="Helical" evidence="1">
    <location>
        <begin position="152"/>
        <end position="173"/>
    </location>
</feature>
<keyword evidence="1" id="KW-1133">Transmembrane helix</keyword>
<dbReference type="InterPro" id="IPR010389">
    <property type="entry name" value="Urate_ox_N"/>
</dbReference>
<dbReference type="EMBL" id="CP014646">
    <property type="protein sequence ID" value="AMO36954.1"/>
    <property type="molecule type" value="Genomic_DNA"/>
</dbReference>
<dbReference type="Pfam" id="PF06181">
    <property type="entry name" value="Urate_ox_N"/>
    <property type="match status" value="1"/>
</dbReference>
<feature type="domain" description="Urate oxidase N-terminal" evidence="2">
    <location>
        <begin position="3"/>
        <end position="301"/>
    </location>
</feature>
<dbReference type="STRING" id="1134435.AC731_008345"/>
<keyword evidence="4" id="KW-1185">Reference proteome</keyword>
<keyword evidence="1" id="KW-0472">Membrane</keyword>
<dbReference type="RefSeq" id="WP_048705096.1">
    <property type="nucleotide sequence ID" value="NZ_CP014646.1"/>
</dbReference>
<evidence type="ECO:0000313" key="3">
    <source>
        <dbReference type="EMBL" id="AMO36954.1"/>
    </source>
</evidence>
<gene>
    <name evidence="3" type="ORF">AC731_008345</name>
</gene>
<sequence length="397" mass="43767">MEAYLLDWANLLVRWLHLIAGIAWIGASFYFVMLDNSLKPPKKPEDAKRGVFGELWAVHGGGFYHSQKYLTGPKGEPLTQDLHWSKWEAYTTWLSGMGMLAIVYWIGASSYLIDSNVMALSPAAAVGISIAFLVVGWVFYDVLCRNMVGKDGLLAAIVFVFVMVANYVLHQVFSARGAYIHVGAMLGTMMAANVFFHIIPGQKKMVEQIRRGEPVHTMPGIVGKQRSVHNTYFTLPVLFIMISNHYPMTYANANGWLVLGVLMVAGVLIRQFFVLRHRGQVKWWLPAAGVALIALMMVLMAPKQVDASGDKVSFSTVQSIMAQRCVTCHAEKPTHEGFAQPPKGVMLQTPEQIAANAVMSAQTVASGYMPLGNLTGITEEERAKIAIWFAQGARTAD</sequence>
<dbReference type="KEGG" id="thu:AC731_008345"/>
<dbReference type="Proteomes" id="UP000036902">
    <property type="component" value="Chromosome"/>
</dbReference>
<dbReference type="AlphaFoldDB" id="A0A127K5M6"/>
<evidence type="ECO:0000256" key="1">
    <source>
        <dbReference type="SAM" id="Phobius"/>
    </source>
</evidence>
<feature type="transmembrane region" description="Helical" evidence="1">
    <location>
        <begin position="281"/>
        <end position="301"/>
    </location>
</feature>
<name>A0A127K5M6_9RHOO</name>
<feature type="transmembrane region" description="Helical" evidence="1">
    <location>
        <begin position="253"/>
        <end position="269"/>
    </location>
</feature>
<dbReference type="GO" id="GO:0009055">
    <property type="term" value="F:electron transfer activity"/>
    <property type="evidence" value="ECO:0007669"/>
    <property type="project" value="InterPro"/>
</dbReference>
<feature type="transmembrane region" description="Helical" evidence="1">
    <location>
        <begin position="93"/>
        <end position="113"/>
    </location>
</feature>
<keyword evidence="1" id="KW-0812">Transmembrane</keyword>
<reference evidence="4" key="1">
    <citation type="submission" date="2016-03" db="EMBL/GenBank/DDBJ databases">
        <authorList>
            <person name="Ma C."/>
            <person name="Zhou S."/>
            <person name="Yang G."/>
        </authorList>
    </citation>
    <scope>NUCLEOTIDE SEQUENCE [LARGE SCALE GENOMIC DNA]</scope>
    <source>
        <strain evidence="4">SgZ-1</strain>
    </source>
</reference>
<protein>
    <recommendedName>
        <fullName evidence="2">Urate oxidase N-terminal domain-containing protein</fullName>
    </recommendedName>
</protein>
<dbReference type="SUPFAM" id="SSF46626">
    <property type="entry name" value="Cytochrome c"/>
    <property type="match status" value="1"/>
</dbReference>
<dbReference type="InterPro" id="IPR036909">
    <property type="entry name" value="Cyt_c-like_dom_sf"/>
</dbReference>
<evidence type="ECO:0000313" key="4">
    <source>
        <dbReference type="Proteomes" id="UP000036902"/>
    </source>
</evidence>
<evidence type="ECO:0000259" key="2">
    <source>
        <dbReference type="Pfam" id="PF06181"/>
    </source>
</evidence>
<proteinExistence type="predicted"/>
<feature type="transmembrane region" description="Helical" evidence="1">
    <location>
        <begin position="12"/>
        <end position="33"/>
    </location>
</feature>
<feature type="transmembrane region" description="Helical" evidence="1">
    <location>
        <begin position="119"/>
        <end position="140"/>
    </location>
</feature>
<dbReference type="GO" id="GO:0020037">
    <property type="term" value="F:heme binding"/>
    <property type="evidence" value="ECO:0007669"/>
    <property type="project" value="InterPro"/>
</dbReference>
<organism evidence="3 4">
    <name type="scientific">Thauera humireducens</name>
    <dbReference type="NCBI Taxonomy" id="1134435"/>
    <lineage>
        <taxon>Bacteria</taxon>
        <taxon>Pseudomonadati</taxon>
        <taxon>Pseudomonadota</taxon>
        <taxon>Betaproteobacteria</taxon>
        <taxon>Rhodocyclales</taxon>
        <taxon>Zoogloeaceae</taxon>
        <taxon>Thauera</taxon>
    </lineage>
</organism>